<evidence type="ECO:0000313" key="2">
    <source>
        <dbReference type="EMBL" id="AYV84007.1"/>
    </source>
</evidence>
<accession>A0A3G5A9R3</accession>
<dbReference type="EMBL" id="MK072397">
    <property type="protein sequence ID" value="AYV84007.1"/>
    <property type="molecule type" value="Genomic_DNA"/>
</dbReference>
<sequence length="39" mass="4456">MSDDMKCVVVALVIVIVAVGLFRLCDRKVEKFRGRRGLY</sequence>
<keyword evidence="1" id="KW-0472">Membrane</keyword>
<feature type="transmembrane region" description="Helical" evidence="1">
    <location>
        <begin position="6"/>
        <end position="25"/>
    </location>
</feature>
<keyword evidence="1" id="KW-0812">Transmembrane</keyword>
<proteinExistence type="predicted"/>
<reference evidence="2" key="1">
    <citation type="submission" date="2018-10" db="EMBL/GenBank/DDBJ databases">
        <title>Hidden diversity of soil giant viruses.</title>
        <authorList>
            <person name="Schulz F."/>
            <person name="Alteio L."/>
            <person name="Goudeau D."/>
            <person name="Ryan E.M."/>
            <person name="Malmstrom R.R."/>
            <person name="Blanchard J."/>
            <person name="Woyke T."/>
        </authorList>
    </citation>
    <scope>NUCLEOTIDE SEQUENCE</scope>
    <source>
        <strain evidence="2">HYV1</strain>
    </source>
</reference>
<keyword evidence="1" id="KW-1133">Transmembrane helix</keyword>
<organism evidence="2">
    <name type="scientific">Hyperionvirus sp</name>
    <dbReference type="NCBI Taxonomy" id="2487770"/>
    <lineage>
        <taxon>Viruses</taxon>
        <taxon>Varidnaviria</taxon>
        <taxon>Bamfordvirae</taxon>
        <taxon>Nucleocytoviricota</taxon>
        <taxon>Megaviricetes</taxon>
        <taxon>Imitervirales</taxon>
        <taxon>Mimiviridae</taxon>
        <taxon>Klosneuvirinae</taxon>
    </lineage>
</organism>
<protein>
    <submittedName>
        <fullName evidence="2">Uncharacterized protein</fullName>
    </submittedName>
</protein>
<name>A0A3G5A9R3_9VIRU</name>
<gene>
    <name evidence="2" type="ORF">Hyperionvirus15_45</name>
</gene>
<evidence type="ECO:0000256" key="1">
    <source>
        <dbReference type="SAM" id="Phobius"/>
    </source>
</evidence>